<accession>A0A1G6T1T2</accession>
<gene>
    <name evidence="1" type="ORF">SAMN05421538_101167</name>
</gene>
<protein>
    <submittedName>
        <fullName evidence="1">EcsC protein family protein</fullName>
    </submittedName>
</protein>
<dbReference type="Pfam" id="PF12787">
    <property type="entry name" value="EcsC"/>
    <property type="match status" value="1"/>
</dbReference>
<keyword evidence="2" id="KW-1185">Reference proteome</keyword>
<dbReference type="PANTHER" id="PTHR41260:SF1">
    <property type="entry name" value="PROTEIN ECSC"/>
    <property type="match status" value="1"/>
</dbReference>
<evidence type="ECO:0000313" key="1">
    <source>
        <dbReference type="EMBL" id="SDD23140.1"/>
    </source>
</evidence>
<name>A0A1G6T1T2_9RHOB</name>
<evidence type="ECO:0000313" key="2">
    <source>
        <dbReference type="Proteomes" id="UP000199344"/>
    </source>
</evidence>
<dbReference type="PANTHER" id="PTHR41260">
    <property type="entry name" value="PROTEIN ECSC"/>
    <property type="match status" value="1"/>
</dbReference>
<dbReference type="Proteomes" id="UP000199344">
    <property type="component" value="Unassembled WGS sequence"/>
</dbReference>
<sequence length="265" mass="28305">MPERPPLVLPPISDPSVLAEIDRLARRYLEARGLAMDLIDRVGGGGEALMKRMPGFMRKRLDRGVEAALRRTFRVASASRGVLRDRGDWFNRMGTTAAGAVGGAAGLTGAVVELPVTVTILLRAILEIADEHGLDTRSDAVQAEALRVFASGGPLSEDDGTDTGLLAARLTVSGRTLQTLITSLAPQIATRLLAKVGAQAVPVLGAVAGASINYAFARYYQEMARVHFGLLRLSHETGLPREALIERLQTRIEALESGPPPARRA</sequence>
<dbReference type="RefSeq" id="WP_090520010.1">
    <property type="nucleotide sequence ID" value="NZ_FNAH01000001.1"/>
</dbReference>
<dbReference type="STRING" id="591205.SAMN05421538_101167"/>
<organism evidence="1 2">
    <name type="scientific">Paracoccus isoporae</name>
    <dbReference type="NCBI Taxonomy" id="591205"/>
    <lineage>
        <taxon>Bacteria</taxon>
        <taxon>Pseudomonadati</taxon>
        <taxon>Pseudomonadota</taxon>
        <taxon>Alphaproteobacteria</taxon>
        <taxon>Rhodobacterales</taxon>
        <taxon>Paracoccaceae</taxon>
        <taxon>Paracoccus</taxon>
    </lineage>
</organism>
<dbReference type="InterPro" id="IPR024787">
    <property type="entry name" value="EcsC"/>
</dbReference>
<dbReference type="AlphaFoldDB" id="A0A1G6T1T2"/>
<reference evidence="1 2" key="1">
    <citation type="submission" date="2016-10" db="EMBL/GenBank/DDBJ databases">
        <authorList>
            <person name="de Groot N.N."/>
        </authorList>
    </citation>
    <scope>NUCLEOTIDE SEQUENCE [LARGE SCALE GENOMIC DNA]</scope>
    <source>
        <strain evidence="1 2">DSM 22220</strain>
    </source>
</reference>
<dbReference type="OrthoDB" id="7569638at2"/>
<proteinExistence type="predicted"/>
<dbReference type="EMBL" id="FNAH01000001">
    <property type="protein sequence ID" value="SDD23140.1"/>
    <property type="molecule type" value="Genomic_DNA"/>
</dbReference>